<name>A0ACC1DAP1_9NEOP</name>
<dbReference type="EMBL" id="CM034391">
    <property type="protein sequence ID" value="KAJ0180910.1"/>
    <property type="molecule type" value="Genomic_DNA"/>
</dbReference>
<protein>
    <submittedName>
        <fullName evidence="1">Uncharacterized protein</fullName>
    </submittedName>
</protein>
<keyword evidence="2" id="KW-1185">Reference proteome</keyword>
<accession>A0ACC1DAP1</accession>
<gene>
    <name evidence="1" type="ORF">K1T71_002995</name>
</gene>
<evidence type="ECO:0000313" key="2">
    <source>
        <dbReference type="Proteomes" id="UP000824533"/>
    </source>
</evidence>
<comment type="caution">
    <text evidence="1">The sequence shown here is derived from an EMBL/GenBank/DDBJ whole genome shotgun (WGS) entry which is preliminary data.</text>
</comment>
<reference evidence="1 2" key="1">
    <citation type="journal article" date="2021" name="Front. Genet.">
        <title>Chromosome-Level Genome Assembly Reveals Significant Gene Expansion in the Toll and IMD Signaling Pathways of Dendrolimus kikuchii.</title>
        <authorList>
            <person name="Zhou J."/>
            <person name="Wu P."/>
            <person name="Xiong Z."/>
            <person name="Liu N."/>
            <person name="Zhao N."/>
            <person name="Ji M."/>
            <person name="Qiu Y."/>
            <person name="Yang B."/>
        </authorList>
    </citation>
    <scope>NUCLEOTIDE SEQUENCE [LARGE SCALE GENOMIC DNA]</scope>
    <source>
        <strain evidence="1">Ann1</strain>
    </source>
</reference>
<sequence>MVLNAAVQMLREADELKQKISKFNNGTSMLQERSLWATQQQLQKIYQKVLILDLEYALDKKVEQDLWNVGFKQQIEALQAISKDRKNPLRSEGQAMLSWVLQAAAGFYLCLLHQICTTFKLDLPFRRRASLLGWVEGWGAGEAPAGTGAPASGAARYICQHCLVHLGDLARYRHQLRVAHTFYRHAVVVMAQCGQPYNQLALVSIRRGRRLSALYWHVRSLMVRAPFPPATDNLARTLRTLHNANCQPNMDLPVLPGVVESSETSSASSVPTRLDSHAYVTELIRALHLIHNVEELETAAALVKSLNSSLTALVATDSFESMTLIKMAVVLIWLVHSTTEDMSLDSSSLTSSEAQAAHLSCELATGALLALLLPAYTRDDPPAAALPALKVWCQWAVHHTQMMRTRAWASRVALWAALAHNANALAPIAAQLPSPNEAYNTVPLPEDEELHGFVPLEQALKGLRFASHASWETYGGRIPDVENIDEGDTGSPTEVSSTCLSNEPELERRVRAYRLVQLGKRLAELRPEHFSWTEEDGRIRFTAASAGGEQLSEALAELSLSAQRRGDAGEGEGEDSEDEPTPPPPPIVISEADFREKVREKRVGILKPQGSLERAREERALASTQDDQETDSVEESSKSEDKKEAKKPRVNIAMAAIMRKQEETNKQVKFVTPPPTPDSTTESTDSKDQDKPKVVQPKVIKSLANLPLGRKTGGILSLKDKSAGYPHLVNTDPEPAKKVEKEEKKEPKPSQSSSQNSQSYQPKREQPQNWSTNVQNYQEAPRMSFQRNYGIPNTGISYNPNYQPNVNNQGIRLPVVNPKEIDVRTAALQKQNSRQDLFQEPKFNHNYQVSGDKKNFLNDLPPRFANQYRYWQNTQENQLDENKFRDDSFKNNSLFNNQNWMVPQNMENQQPTVWWKPENPPNFNTNYPMNVQQPNFYPPMNTMPNQYPTVPGYNPMQNINPGKQENVLSQPNYLQQAIGQPQLQPLQNLVTSPNFSSSMNNFNYPTAVGYDSSMYPQFGKLNYPMNLNVDKPNFPGKDLMDLGVGFGPNMLDMQHRKGPMNFNELNDSAMKMEQIGVVDHSRVNNEGPSNTYSLFSGATDPTAWGSAQQHPQQSLWSGPGPSPLERLLEQQKQMKQPPAPQ</sequence>
<dbReference type="Proteomes" id="UP000824533">
    <property type="component" value="Linkage Group LG05"/>
</dbReference>
<organism evidence="1 2">
    <name type="scientific">Dendrolimus kikuchii</name>
    <dbReference type="NCBI Taxonomy" id="765133"/>
    <lineage>
        <taxon>Eukaryota</taxon>
        <taxon>Metazoa</taxon>
        <taxon>Ecdysozoa</taxon>
        <taxon>Arthropoda</taxon>
        <taxon>Hexapoda</taxon>
        <taxon>Insecta</taxon>
        <taxon>Pterygota</taxon>
        <taxon>Neoptera</taxon>
        <taxon>Endopterygota</taxon>
        <taxon>Lepidoptera</taxon>
        <taxon>Glossata</taxon>
        <taxon>Ditrysia</taxon>
        <taxon>Bombycoidea</taxon>
        <taxon>Lasiocampidae</taxon>
        <taxon>Dendrolimus</taxon>
    </lineage>
</organism>
<evidence type="ECO:0000313" key="1">
    <source>
        <dbReference type="EMBL" id="KAJ0180910.1"/>
    </source>
</evidence>
<proteinExistence type="predicted"/>